<dbReference type="Gene3D" id="1.10.20.10">
    <property type="entry name" value="Histone, subunit A"/>
    <property type="match status" value="1"/>
</dbReference>
<dbReference type="GO" id="GO:0005669">
    <property type="term" value="C:transcription factor TFIID complex"/>
    <property type="evidence" value="ECO:0007669"/>
    <property type="project" value="TreeGrafter"/>
</dbReference>
<dbReference type="InterPro" id="IPR009072">
    <property type="entry name" value="Histone-fold"/>
</dbReference>
<comment type="similarity">
    <text evidence="5">Belongs to the TAF13 family.</text>
</comment>
<proteinExistence type="inferred from homology"/>
<evidence type="ECO:0000256" key="1">
    <source>
        <dbReference type="ARBA" id="ARBA00004123"/>
    </source>
</evidence>
<feature type="compositionally biased region" description="Basic residues" evidence="7">
    <location>
        <begin position="172"/>
        <end position="182"/>
    </location>
</feature>
<comment type="caution">
    <text evidence="8">The sequence shown here is derived from an EMBL/GenBank/DDBJ whole genome shotgun (WGS) entry which is preliminary data.</text>
</comment>
<evidence type="ECO:0000256" key="2">
    <source>
        <dbReference type="ARBA" id="ARBA00023015"/>
    </source>
</evidence>
<dbReference type="Proteomes" id="UP001392437">
    <property type="component" value="Unassembled WGS sequence"/>
</dbReference>
<feature type="compositionally biased region" description="Acidic residues" evidence="7">
    <location>
        <begin position="146"/>
        <end position="160"/>
    </location>
</feature>
<feature type="region of interest" description="Disordered" evidence="7">
    <location>
        <begin position="131"/>
        <end position="182"/>
    </location>
</feature>
<dbReference type="InterPro" id="IPR003195">
    <property type="entry name" value="TFIID_TAF13"/>
</dbReference>
<sequence length="182" mass="19935">MEPRARAGKNVGKETFAAKDLSALMYAYGDVPQPLPDTVRVMDEIMTEFLEGVCFEASQHAQYASRQKLKFDDFEFSLRRNPQYLGRVAAMVEKRKHIKEMRRAFQPDDDAVLKSQGKDEAGALAGLGQAVNGGGAAASGSQVHGDDDELLGLDDDDEDIMQSVKKSQDGPRKKRKIGGSTV</sequence>
<reference evidence="8 9" key="1">
    <citation type="submission" date="2023-01" db="EMBL/GenBank/DDBJ databases">
        <title>Analysis of 21 Apiospora genomes using comparative genomics revels a genus with tremendous synthesis potential of carbohydrate active enzymes and secondary metabolites.</title>
        <authorList>
            <person name="Sorensen T."/>
        </authorList>
    </citation>
    <scope>NUCLEOTIDE SEQUENCE [LARGE SCALE GENOMIC DNA]</scope>
    <source>
        <strain evidence="8 9">CBS 117206</strain>
    </source>
</reference>
<accession>A0AAW0R7Y5</accession>
<protein>
    <recommendedName>
        <fullName evidence="6">Transcription initiation factor TFIID subunit 13</fullName>
    </recommendedName>
</protein>
<dbReference type="SUPFAM" id="SSF47113">
    <property type="entry name" value="Histone-fold"/>
    <property type="match status" value="1"/>
</dbReference>
<name>A0AAW0R7Y5_9PEZI</name>
<organism evidence="8 9">
    <name type="scientific">Apiospora kogelbergensis</name>
    <dbReference type="NCBI Taxonomy" id="1337665"/>
    <lineage>
        <taxon>Eukaryota</taxon>
        <taxon>Fungi</taxon>
        <taxon>Dikarya</taxon>
        <taxon>Ascomycota</taxon>
        <taxon>Pezizomycotina</taxon>
        <taxon>Sordariomycetes</taxon>
        <taxon>Xylariomycetidae</taxon>
        <taxon>Amphisphaeriales</taxon>
        <taxon>Apiosporaceae</taxon>
        <taxon>Apiospora</taxon>
    </lineage>
</organism>
<evidence type="ECO:0000256" key="6">
    <source>
        <dbReference type="ARBA" id="ARBA00040136"/>
    </source>
</evidence>
<dbReference type="PANTHER" id="PTHR11380">
    <property type="entry name" value="TRANSCRIPTION INITIATION FACTOR TFIID/SUPT3-RELATED"/>
    <property type="match status" value="1"/>
</dbReference>
<evidence type="ECO:0000313" key="9">
    <source>
        <dbReference type="Proteomes" id="UP001392437"/>
    </source>
</evidence>
<evidence type="ECO:0000256" key="3">
    <source>
        <dbReference type="ARBA" id="ARBA00023163"/>
    </source>
</evidence>
<dbReference type="PANTHER" id="PTHR11380:SF5">
    <property type="entry name" value="TRANSCRIPTION INITIATION FACTOR TFIID SUBUNIT 13"/>
    <property type="match status" value="1"/>
</dbReference>
<gene>
    <name evidence="8" type="ORF">PG999_002349</name>
</gene>
<evidence type="ECO:0000256" key="5">
    <source>
        <dbReference type="ARBA" id="ARBA00038392"/>
    </source>
</evidence>
<dbReference type="AlphaFoldDB" id="A0AAW0R7Y5"/>
<evidence type="ECO:0000313" key="8">
    <source>
        <dbReference type="EMBL" id="KAK8129969.1"/>
    </source>
</evidence>
<evidence type="ECO:0000256" key="7">
    <source>
        <dbReference type="SAM" id="MobiDB-lite"/>
    </source>
</evidence>
<dbReference type="GO" id="GO:0046982">
    <property type="term" value="F:protein heterodimerization activity"/>
    <property type="evidence" value="ECO:0007669"/>
    <property type="project" value="InterPro"/>
</dbReference>
<comment type="subcellular location">
    <subcellularLocation>
        <location evidence="1">Nucleus</location>
    </subcellularLocation>
</comment>
<dbReference type="GO" id="GO:0051123">
    <property type="term" value="P:RNA polymerase II preinitiation complex assembly"/>
    <property type="evidence" value="ECO:0007669"/>
    <property type="project" value="TreeGrafter"/>
</dbReference>
<dbReference type="EMBL" id="JAQQWP010000002">
    <property type="protein sequence ID" value="KAK8129969.1"/>
    <property type="molecule type" value="Genomic_DNA"/>
</dbReference>
<keyword evidence="9" id="KW-1185">Reference proteome</keyword>
<keyword evidence="2" id="KW-0805">Transcription regulation</keyword>
<keyword evidence="3" id="KW-0804">Transcription</keyword>
<evidence type="ECO:0000256" key="4">
    <source>
        <dbReference type="ARBA" id="ARBA00023242"/>
    </source>
</evidence>
<keyword evidence="4" id="KW-0539">Nucleus</keyword>
<dbReference type="CDD" id="cd07978">
    <property type="entry name" value="HFD_TAF13"/>
    <property type="match status" value="1"/>
</dbReference>
<dbReference type="Pfam" id="PF02269">
    <property type="entry name" value="TFIID-18kDa"/>
    <property type="match status" value="1"/>
</dbReference>